<keyword evidence="2" id="KW-1185">Reference proteome</keyword>
<dbReference type="AlphaFoldDB" id="A0A517NJS4"/>
<name>A0A517NJS4_9BACT</name>
<dbReference type="KEGG" id="rlc:K227x_58080"/>
<dbReference type="EMBL" id="CP036525">
    <property type="protein sequence ID" value="QDT07381.1"/>
    <property type="molecule type" value="Genomic_DNA"/>
</dbReference>
<gene>
    <name evidence="1" type="ORF">K227x_58080</name>
</gene>
<evidence type="ECO:0000313" key="2">
    <source>
        <dbReference type="Proteomes" id="UP000318538"/>
    </source>
</evidence>
<dbReference type="Proteomes" id="UP000318538">
    <property type="component" value="Chromosome"/>
</dbReference>
<sequence>MGLANNQESGTCVDQSIAGFARIWPKNFANRGISRQRCDRRTL</sequence>
<evidence type="ECO:0000313" key="1">
    <source>
        <dbReference type="EMBL" id="QDT07381.1"/>
    </source>
</evidence>
<proteinExistence type="predicted"/>
<protein>
    <submittedName>
        <fullName evidence="1">Uncharacterized protein</fullName>
    </submittedName>
</protein>
<reference evidence="1 2" key="1">
    <citation type="submission" date="2019-02" db="EMBL/GenBank/DDBJ databases">
        <title>Deep-cultivation of Planctomycetes and their phenomic and genomic characterization uncovers novel biology.</title>
        <authorList>
            <person name="Wiegand S."/>
            <person name="Jogler M."/>
            <person name="Boedeker C."/>
            <person name="Pinto D."/>
            <person name="Vollmers J."/>
            <person name="Rivas-Marin E."/>
            <person name="Kohn T."/>
            <person name="Peeters S.H."/>
            <person name="Heuer A."/>
            <person name="Rast P."/>
            <person name="Oberbeckmann S."/>
            <person name="Bunk B."/>
            <person name="Jeske O."/>
            <person name="Meyerdierks A."/>
            <person name="Storesund J.E."/>
            <person name="Kallscheuer N."/>
            <person name="Luecker S."/>
            <person name="Lage O.M."/>
            <person name="Pohl T."/>
            <person name="Merkel B.J."/>
            <person name="Hornburger P."/>
            <person name="Mueller R.-W."/>
            <person name="Bruemmer F."/>
            <person name="Labrenz M."/>
            <person name="Spormann A.M."/>
            <person name="Op den Camp H."/>
            <person name="Overmann J."/>
            <person name="Amann R."/>
            <person name="Jetten M.S.M."/>
            <person name="Mascher T."/>
            <person name="Medema M.H."/>
            <person name="Devos D.P."/>
            <person name="Kaster A.-K."/>
            <person name="Ovreas L."/>
            <person name="Rohde M."/>
            <person name="Galperin M.Y."/>
            <person name="Jogler C."/>
        </authorList>
    </citation>
    <scope>NUCLEOTIDE SEQUENCE [LARGE SCALE GENOMIC DNA]</scope>
    <source>
        <strain evidence="1 2">K22_7</strain>
    </source>
</reference>
<accession>A0A517NJS4</accession>
<organism evidence="1 2">
    <name type="scientific">Rubripirellula lacrimiformis</name>
    <dbReference type="NCBI Taxonomy" id="1930273"/>
    <lineage>
        <taxon>Bacteria</taxon>
        <taxon>Pseudomonadati</taxon>
        <taxon>Planctomycetota</taxon>
        <taxon>Planctomycetia</taxon>
        <taxon>Pirellulales</taxon>
        <taxon>Pirellulaceae</taxon>
        <taxon>Rubripirellula</taxon>
    </lineage>
</organism>